<organism evidence="1 2">
    <name type="scientific">Pseudoalteromonas fenneropenaei</name>
    <dbReference type="NCBI Taxonomy" id="1737459"/>
    <lineage>
        <taxon>Bacteria</taxon>
        <taxon>Pseudomonadati</taxon>
        <taxon>Pseudomonadota</taxon>
        <taxon>Gammaproteobacteria</taxon>
        <taxon>Alteromonadales</taxon>
        <taxon>Pseudoalteromonadaceae</taxon>
        <taxon>Pseudoalteromonas</taxon>
    </lineage>
</organism>
<reference evidence="2" key="1">
    <citation type="journal article" date="2019" name="Int. J. Syst. Evol. Microbiol.">
        <title>The Global Catalogue of Microorganisms (GCM) 10K type strain sequencing project: providing services to taxonomists for standard genome sequencing and annotation.</title>
        <authorList>
            <consortium name="The Broad Institute Genomics Platform"/>
            <consortium name="The Broad Institute Genome Sequencing Center for Infectious Disease"/>
            <person name="Wu L."/>
            <person name="Ma J."/>
        </authorList>
    </citation>
    <scope>NUCLEOTIDE SEQUENCE [LARGE SCALE GENOMIC DNA]</scope>
    <source>
        <strain evidence="2">KCTC 42730</strain>
    </source>
</reference>
<dbReference type="CDD" id="cd07821">
    <property type="entry name" value="PYR_PYL_RCAR_like"/>
    <property type="match status" value="1"/>
</dbReference>
<dbReference type="RefSeq" id="WP_377119613.1">
    <property type="nucleotide sequence ID" value="NZ_JBHRSD010000001.1"/>
</dbReference>
<protein>
    <submittedName>
        <fullName evidence="1">SRPBCC family protein</fullName>
    </submittedName>
</protein>
<evidence type="ECO:0000313" key="1">
    <source>
        <dbReference type="EMBL" id="MFC3030928.1"/>
    </source>
</evidence>
<sequence length="141" mass="16113">MIEIACSQYVATNPSNLLSTLLDHDNLSRFFRAQISTHRTATQHLTGGVGCVREVRHFPFRFFELIEKADLDGIRYRILGQVPLRDHRGEITFQPHGLGTYIAYRISGTAPWWLPSGILRSAISREIQRALKNLAAYYAQR</sequence>
<dbReference type="EMBL" id="JBHRSD010000001">
    <property type="protein sequence ID" value="MFC3030928.1"/>
    <property type="molecule type" value="Genomic_DNA"/>
</dbReference>
<dbReference type="InterPro" id="IPR019587">
    <property type="entry name" value="Polyketide_cyclase/dehydratase"/>
</dbReference>
<keyword evidence="2" id="KW-1185">Reference proteome</keyword>
<dbReference type="InterPro" id="IPR023393">
    <property type="entry name" value="START-like_dom_sf"/>
</dbReference>
<dbReference type="Gene3D" id="3.30.530.20">
    <property type="match status" value="1"/>
</dbReference>
<name>A0ABV7CCB0_9GAMM</name>
<dbReference type="Pfam" id="PF10604">
    <property type="entry name" value="Polyketide_cyc2"/>
    <property type="match status" value="1"/>
</dbReference>
<gene>
    <name evidence="1" type="ORF">ACFOEE_00080</name>
</gene>
<comment type="caution">
    <text evidence="1">The sequence shown here is derived from an EMBL/GenBank/DDBJ whole genome shotgun (WGS) entry which is preliminary data.</text>
</comment>
<proteinExistence type="predicted"/>
<evidence type="ECO:0000313" key="2">
    <source>
        <dbReference type="Proteomes" id="UP001595453"/>
    </source>
</evidence>
<dbReference type="Proteomes" id="UP001595453">
    <property type="component" value="Unassembled WGS sequence"/>
</dbReference>
<accession>A0ABV7CCB0</accession>
<dbReference type="SUPFAM" id="SSF55961">
    <property type="entry name" value="Bet v1-like"/>
    <property type="match status" value="1"/>
</dbReference>